<dbReference type="EMBL" id="HBGU01028961">
    <property type="protein sequence ID" value="CAD9449940.1"/>
    <property type="molecule type" value="Transcribed_RNA"/>
</dbReference>
<sequence length="192" mass="20336">MVAARTTRRRSASPSPRARALGLDATQEAAAHEHINTIYASLQQLGDAHINAGTLGVRPPDASSSLVQKQLTDLLMAMTSQQQALIAAQKRGSFSPVRYVAQMFSALTGHNALESQRAADAAASVHASWANMLEDPHIAGDIKLAIIGSQKDEIVAQRQNVGRAMAAPLLVLAIAVSVAFLYGQRSCVCPKT</sequence>
<dbReference type="AlphaFoldDB" id="A0A7S2DBS4"/>
<proteinExistence type="predicted"/>
<feature type="compositionally biased region" description="Basic residues" evidence="1">
    <location>
        <begin position="1"/>
        <end position="11"/>
    </location>
</feature>
<keyword evidence="2" id="KW-0472">Membrane</keyword>
<feature type="region of interest" description="Disordered" evidence="1">
    <location>
        <begin position="1"/>
        <end position="20"/>
    </location>
</feature>
<reference evidence="3" key="1">
    <citation type="submission" date="2021-01" db="EMBL/GenBank/DDBJ databases">
        <authorList>
            <person name="Corre E."/>
            <person name="Pelletier E."/>
            <person name="Niang G."/>
            <person name="Scheremetjew M."/>
            <person name="Finn R."/>
            <person name="Kale V."/>
            <person name="Holt S."/>
            <person name="Cochrane G."/>
            <person name="Meng A."/>
            <person name="Brown T."/>
            <person name="Cohen L."/>
        </authorList>
    </citation>
    <scope>NUCLEOTIDE SEQUENCE</scope>
    <source>
        <strain evidence="3">UTEX LB 985</strain>
    </source>
</reference>
<keyword evidence="2" id="KW-1133">Transmembrane helix</keyword>
<organism evidence="3">
    <name type="scientific">Haptolina brevifila</name>
    <dbReference type="NCBI Taxonomy" id="156173"/>
    <lineage>
        <taxon>Eukaryota</taxon>
        <taxon>Haptista</taxon>
        <taxon>Haptophyta</taxon>
        <taxon>Prymnesiophyceae</taxon>
        <taxon>Prymnesiales</taxon>
        <taxon>Prymnesiaceae</taxon>
        <taxon>Haptolina</taxon>
    </lineage>
</organism>
<evidence type="ECO:0000256" key="2">
    <source>
        <dbReference type="SAM" id="Phobius"/>
    </source>
</evidence>
<gene>
    <name evidence="3" type="ORF">CBRE1094_LOCUS15751</name>
</gene>
<protein>
    <submittedName>
        <fullName evidence="3">Uncharacterized protein</fullName>
    </submittedName>
</protein>
<evidence type="ECO:0000256" key="1">
    <source>
        <dbReference type="SAM" id="MobiDB-lite"/>
    </source>
</evidence>
<name>A0A7S2DBS4_9EUKA</name>
<keyword evidence="2" id="KW-0812">Transmembrane</keyword>
<evidence type="ECO:0000313" key="3">
    <source>
        <dbReference type="EMBL" id="CAD9449940.1"/>
    </source>
</evidence>
<feature type="transmembrane region" description="Helical" evidence="2">
    <location>
        <begin position="164"/>
        <end position="183"/>
    </location>
</feature>
<accession>A0A7S2DBS4</accession>